<keyword evidence="3" id="KW-1185">Reference proteome</keyword>
<sequence length="134" mass="15237">MNTDLLKNQHTTIRQLVSEIELGIGAGDVTGQAFELSLKISQLSGTLVLHLKSEDEYIYPTLGRSTTENIRKIAEQLNREMGYLAADFMEYKRTYMLASKIKADPQKFVAESKTIIDALKNRLDKEDRNLYPLV</sequence>
<evidence type="ECO:0000313" key="2">
    <source>
        <dbReference type="EMBL" id="AHF06172.1"/>
    </source>
</evidence>
<dbReference type="InterPro" id="IPR012312">
    <property type="entry name" value="Hemerythrin-like"/>
</dbReference>
<evidence type="ECO:0000259" key="1">
    <source>
        <dbReference type="Pfam" id="PF01814"/>
    </source>
</evidence>
<dbReference type="HOGENOM" id="CLU_149394_0_0_9"/>
<accession>W0E625</accession>
<dbReference type="Pfam" id="PF01814">
    <property type="entry name" value="Hemerythrin"/>
    <property type="match status" value="1"/>
</dbReference>
<name>W0E625_9FIRM</name>
<dbReference type="AlphaFoldDB" id="W0E625"/>
<protein>
    <submittedName>
        <fullName evidence="2">Cation-binding protein</fullName>
    </submittedName>
</protein>
<evidence type="ECO:0000313" key="3">
    <source>
        <dbReference type="Proteomes" id="UP000010847"/>
    </source>
</evidence>
<dbReference type="EMBL" id="CP007032">
    <property type="protein sequence ID" value="AHF06172.1"/>
    <property type="molecule type" value="Genomic_DNA"/>
</dbReference>
<gene>
    <name evidence="2" type="ORF">DESME_03225</name>
</gene>
<dbReference type="Gene3D" id="1.20.120.520">
    <property type="entry name" value="nmb1532 protein domain like"/>
    <property type="match status" value="1"/>
</dbReference>
<dbReference type="OrthoDB" id="360658at2"/>
<feature type="domain" description="Hemerythrin-like" evidence="1">
    <location>
        <begin position="3"/>
        <end position="134"/>
    </location>
</feature>
<dbReference type="STRING" id="871968.DESME_03225"/>
<reference evidence="2 3" key="1">
    <citation type="submission" date="2013-12" db="EMBL/GenBank/DDBJ databases">
        <authorList>
            <consortium name="DOE Joint Genome Institute"/>
            <person name="Smidt H."/>
            <person name="Huntemann M."/>
            <person name="Han J."/>
            <person name="Chen A."/>
            <person name="Kyrpides N."/>
            <person name="Mavromatis K."/>
            <person name="Markowitz V."/>
            <person name="Palaniappan K."/>
            <person name="Ivanova N."/>
            <person name="Schaumberg A."/>
            <person name="Pati A."/>
            <person name="Liolios K."/>
            <person name="Nordberg H.P."/>
            <person name="Cantor M.N."/>
            <person name="Hua S.X."/>
            <person name="Woyke T."/>
        </authorList>
    </citation>
    <scope>NUCLEOTIDE SEQUENCE [LARGE SCALE GENOMIC DNA]</scope>
    <source>
        <strain evidence="3">DSM 15288</strain>
    </source>
</reference>
<dbReference type="Proteomes" id="UP000010847">
    <property type="component" value="Chromosome"/>
</dbReference>
<dbReference type="KEGG" id="dmt:DESME_03225"/>
<organism evidence="2 3">
    <name type="scientific">Desulfitobacterium metallireducens DSM 15288</name>
    <dbReference type="NCBI Taxonomy" id="871968"/>
    <lineage>
        <taxon>Bacteria</taxon>
        <taxon>Bacillati</taxon>
        <taxon>Bacillota</taxon>
        <taxon>Clostridia</taxon>
        <taxon>Eubacteriales</taxon>
        <taxon>Desulfitobacteriaceae</taxon>
        <taxon>Desulfitobacterium</taxon>
    </lineage>
</organism>
<dbReference type="RefSeq" id="WP_006715332.1">
    <property type="nucleotide sequence ID" value="NZ_CP007032.1"/>
</dbReference>
<dbReference type="eggNOG" id="COG2846">
    <property type="taxonomic scope" value="Bacteria"/>
</dbReference>
<proteinExistence type="predicted"/>